<organism evidence="1 2">
    <name type="scientific">candidate division CSSED10-310 bacterium</name>
    <dbReference type="NCBI Taxonomy" id="2855610"/>
    <lineage>
        <taxon>Bacteria</taxon>
        <taxon>Bacteria division CSSED10-310</taxon>
    </lineage>
</organism>
<keyword evidence="2" id="KW-1185">Reference proteome</keyword>
<dbReference type="EMBL" id="JBHPBY010000673">
    <property type="protein sequence ID" value="MFC1853994.1"/>
    <property type="molecule type" value="Genomic_DNA"/>
</dbReference>
<reference evidence="1 2" key="1">
    <citation type="submission" date="2024-09" db="EMBL/GenBank/DDBJ databases">
        <title>Laminarin stimulates single cell rates of sulfate reduction while oxygen inhibits transcriptomic activity in coastal marine sediment.</title>
        <authorList>
            <person name="Lindsay M."/>
            <person name="Orcutt B."/>
            <person name="Emerson D."/>
            <person name="Stepanauskas R."/>
            <person name="D'Angelo T."/>
        </authorList>
    </citation>
    <scope>NUCLEOTIDE SEQUENCE [LARGE SCALE GENOMIC DNA]</scope>
    <source>
        <strain evidence="1">SAG AM-311-K15</strain>
    </source>
</reference>
<name>A0ABV6Z6C6_UNCC1</name>
<dbReference type="Proteomes" id="UP001594351">
    <property type="component" value="Unassembled WGS sequence"/>
</dbReference>
<protein>
    <submittedName>
        <fullName evidence="1">Uncharacterized protein</fullName>
    </submittedName>
</protein>
<sequence>MTKIFLASSRDIHTPIRPQATTNMSGLKGNSLIYPNWLCDGKLLHFTSNFQATYPFERALEILECGGLLAIKAHAIKNCLGYISPDGLDEVYRNYLDVLFKIIIDQYGDTIWWTSMGEITRYVTS</sequence>
<evidence type="ECO:0000313" key="2">
    <source>
        <dbReference type="Proteomes" id="UP001594351"/>
    </source>
</evidence>
<accession>A0ABV6Z6C6</accession>
<evidence type="ECO:0000313" key="1">
    <source>
        <dbReference type="EMBL" id="MFC1853994.1"/>
    </source>
</evidence>
<comment type="caution">
    <text evidence="1">The sequence shown here is derived from an EMBL/GenBank/DDBJ whole genome shotgun (WGS) entry which is preliminary data.</text>
</comment>
<proteinExistence type="predicted"/>
<gene>
    <name evidence="1" type="ORF">ACFL27_27735</name>
</gene>